<dbReference type="GeneID" id="97614940"/>
<dbReference type="GO" id="GO:0030337">
    <property type="term" value="F:DNA polymerase processivity factor activity"/>
    <property type="evidence" value="ECO:0007669"/>
    <property type="project" value="UniProtKB-UniRule"/>
</dbReference>
<evidence type="ECO:0000313" key="12">
    <source>
        <dbReference type="Proteomes" id="UP000056255"/>
    </source>
</evidence>
<dbReference type="EMBL" id="CP012175">
    <property type="protein sequence ID" value="AKV79971.1"/>
    <property type="molecule type" value="Genomic_DNA"/>
</dbReference>
<evidence type="ECO:0000313" key="10">
    <source>
        <dbReference type="EMBL" id="AKV82216.1"/>
    </source>
</evidence>
<dbReference type="PANTHER" id="PTHR11352:SF0">
    <property type="entry name" value="PROLIFERATING CELL NUCLEAR ANTIGEN"/>
    <property type="match status" value="1"/>
</dbReference>
<dbReference type="EMBL" id="CP012174">
    <property type="protein sequence ID" value="AKV77726.1"/>
    <property type="molecule type" value="Genomic_DNA"/>
</dbReference>
<dbReference type="Proteomes" id="UP000029084">
    <property type="component" value="Chromosome"/>
</dbReference>
<name>A0A088E4E1_9CREN</name>
<evidence type="ECO:0000313" key="14">
    <source>
        <dbReference type="Proteomes" id="UP000062398"/>
    </source>
</evidence>
<dbReference type="InterPro" id="IPR046938">
    <property type="entry name" value="DNA_clamp_sf"/>
</dbReference>
<dbReference type="GO" id="GO:0006275">
    <property type="term" value="P:regulation of DNA replication"/>
    <property type="evidence" value="ECO:0007669"/>
    <property type="project" value="UniProtKB-UniRule"/>
</dbReference>
<dbReference type="InterPro" id="IPR000730">
    <property type="entry name" value="Pr_cel_nuc_antig"/>
</dbReference>
<dbReference type="Proteomes" id="UP000062398">
    <property type="component" value="Chromosome"/>
</dbReference>
<protein>
    <recommendedName>
        <fullName evidence="3">DNA polymerase sliding clamp</fullName>
    </recommendedName>
    <alternativeName>
        <fullName evidence="3">Proliferating cell nuclear antigen homolog</fullName>
        <shortName evidence="3">PCNA</shortName>
    </alternativeName>
</protein>
<dbReference type="InterPro" id="IPR022648">
    <property type="entry name" value="Pr_cel_nuc_antig_N"/>
</dbReference>
<dbReference type="OMA" id="AATKFKY"/>
<dbReference type="PATRIC" id="fig|43687.5.peg.52"/>
<gene>
    <name evidence="3" type="primary">pcn</name>
    <name evidence="5" type="ORF">HA72_0051</name>
    <name evidence="6" type="ORF">MsedA_0053</name>
    <name evidence="7" type="ORF">MsedB_0053</name>
    <name evidence="8" type="ORF">MsedC_0052</name>
    <name evidence="9" type="ORF">MsedD_0053</name>
    <name evidence="10" type="ORF">MsedE_0053</name>
</gene>
<dbReference type="OrthoDB" id="14749at2157"/>
<dbReference type="RefSeq" id="WP_011921197.1">
    <property type="nucleotide sequence ID" value="NZ_AP019770.1"/>
</dbReference>
<dbReference type="NCBIfam" id="NF002218">
    <property type="entry name" value="PRK01115.1-1"/>
    <property type="match status" value="1"/>
</dbReference>
<evidence type="ECO:0000313" key="15">
    <source>
        <dbReference type="Proteomes" id="UP000062475"/>
    </source>
</evidence>
<dbReference type="Proteomes" id="UP000068832">
    <property type="component" value="Chromosome"/>
</dbReference>
<dbReference type="AlphaFoldDB" id="A0A088E4E1"/>
<dbReference type="Proteomes" id="UP000061362">
    <property type="component" value="Chromosome"/>
</dbReference>
<proteinExistence type="inferred from homology"/>
<evidence type="ECO:0000313" key="16">
    <source>
        <dbReference type="Proteomes" id="UP000068832"/>
    </source>
</evidence>
<sequence length="247" mass="27092">MFRAIYGSSRDFYYIVSSISKISDELTLNFTEEGIGSKYLTDDKVMMGVVEIGKDALEEYSIEKPISVKLNLGELKKILSKMKGRSSVEITETNEGIRISMKDEKTGTRSSLSIKAEKGEPQILKEPSVAHSVTMGIGGDILSILVDESMQVGEEVEIKAEDDHVSFEVEEAGKKYSAVLKNGKPLTKLEIEKQGSSRYSLAILEKVSSALSFSKEIEIGFGAGIPMKLTAPLEKGAGIRFWVAPRL</sequence>
<dbReference type="SUPFAM" id="SSF55979">
    <property type="entry name" value="DNA clamp"/>
    <property type="match status" value="2"/>
</dbReference>
<comment type="subunit">
    <text evidence="3">Homotrimer. The subunits circularize to form a toroid; DNA passes through its center. Replication factor C (RFC) is required to load the toroid on the DNA.</text>
</comment>
<dbReference type="InterPro" id="IPR001633">
    <property type="entry name" value="EAL_dom"/>
</dbReference>
<keyword evidence="2 3" id="KW-0238">DNA-binding</keyword>
<evidence type="ECO:0000313" key="7">
    <source>
        <dbReference type="EMBL" id="AKV75480.1"/>
    </source>
</evidence>
<accession>A0A088E4E1</accession>
<dbReference type="EMBL" id="CP012173">
    <property type="protein sequence ID" value="AKV75480.1"/>
    <property type="molecule type" value="Genomic_DNA"/>
</dbReference>
<reference evidence="13 14" key="2">
    <citation type="journal article" date="2015" name="Genome Announc.">
        <title>Complete Genome Sequences of Evolved Arsenate-Resistant Metallosphaera sedula Strains.</title>
        <authorList>
            <person name="Ai C."/>
            <person name="McCarthy S."/>
            <person name="Schackwitz W."/>
            <person name="Martin J."/>
            <person name="Lipzen A."/>
            <person name="Blum P."/>
        </authorList>
    </citation>
    <scope>NUCLEOTIDE SEQUENCE [LARGE SCALE GENOMIC DNA]</scope>
    <source>
        <strain evidence="8 14">ARS120-1</strain>
        <strain evidence="9 13">ARS120-2</strain>
        <strain evidence="6 16">ARS50-1</strain>
        <strain evidence="7 15">ARS50-2</strain>
    </source>
</reference>
<dbReference type="GO" id="GO:0003677">
    <property type="term" value="F:DNA binding"/>
    <property type="evidence" value="ECO:0007669"/>
    <property type="project" value="UniProtKB-UniRule"/>
</dbReference>
<dbReference type="EMBL" id="CP008822">
    <property type="protein sequence ID" value="AIM26215.1"/>
    <property type="molecule type" value="Genomic_DNA"/>
</dbReference>
<dbReference type="PANTHER" id="PTHR11352">
    <property type="entry name" value="PROLIFERATING CELL NUCLEAR ANTIGEN"/>
    <property type="match status" value="1"/>
</dbReference>
<comment type="similarity">
    <text evidence="3">Belongs to the PCNA family.</text>
</comment>
<dbReference type="Gene3D" id="3.70.10.10">
    <property type="match status" value="1"/>
</dbReference>
<dbReference type="PROSITE" id="PS50883">
    <property type="entry name" value="EAL"/>
    <property type="match status" value="1"/>
</dbReference>
<evidence type="ECO:0000256" key="2">
    <source>
        <dbReference type="ARBA" id="ARBA00023125"/>
    </source>
</evidence>
<evidence type="ECO:0000313" key="6">
    <source>
        <dbReference type="EMBL" id="AKV73236.1"/>
    </source>
</evidence>
<dbReference type="EMBL" id="CP012172">
    <property type="protein sequence ID" value="AKV73236.1"/>
    <property type="molecule type" value="Genomic_DNA"/>
</dbReference>
<dbReference type="Proteomes" id="UP000056255">
    <property type="component" value="Chromosome"/>
</dbReference>
<evidence type="ECO:0000256" key="3">
    <source>
        <dbReference type="HAMAP-Rule" id="MF_00317"/>
    </source>
</evidence>
<dbReference type="GO" id="GO:0006272">
    <property type="term" value="P:leading strand elongation"/>
    <property type="evidence" value="ECO:0007669"/>
    <property type="project" value="TreeGrafter"/>
</dbReference>
<reference evidence="5 11" key="1">
    <citation type="journal article" date="2014" name="J. Bacteriol.">
        <title>Role of an Archaeal PitA Transporter in the Copper and Arsenic Resistance of Metallosphaera sedula, an Extreme Thermoacidophile.</title>
        <authorList>
            <person name="McCarthy S."/>
            <person name="Ai C."/>
            <person name="Wheaton G."/>
            <person name="Tevatia R."/>
            <person name="Eckrich V."/>
            <person name="Kelly R."/>
            <person name="Blum P."/>
        </authorList>
    </citation>
    <scope>NUCLEOTIDE SEQUENCE [LARGE SCALE GENOMIC DNA]</scope>
    <source>
        <strain evidence="5 11">CuR1</strain>
    </source>
</reference>
<feature type="domain" description="EAL" evidence="4">
    <location>
        <begin position="1"/>
        <end position="79"/>
    </location>
</feature>
<reference evidence="10 12" key="3">
    <citation type="submission" date="2015-07" db="EMBL/GenBank/DDBJ databases">
        <title>Physiological, transcriptional responses and genome re-sequencing of acid resistant extremely thermoacidophilic Metallosphaera sedula SARC-M1.</title>
        <authorList>
            <person name="Ai C."/>
            <person name="McCarthy S."/>
            <person name="Eckrich V."/>
            <person name="Rudrappa D."/>
            <person name="Qiu G."/>
            <person name="Blum P."/>
        </authorList>
    </citation>
    <scope>NUCLEOTIDE SEQUENCE [LARGE SCALE GENOMIC DNA]</scope>
    <source>
        <strain evidence="10 12">SARC-M1</strain>
    </source>
</reference>
<organism evidence="5 11">
    <name type="scientific">Metallosphaera sedula</name>
    <dbReference type="NCBI Taxonomy" id="43687"/>
    <lineage>
        <taxon>Archaea</taxon>
        <taxon>Thermoproteota</taxon>
        <taxon>Thermoprotei</taxon>
        <taxon>Sulfolobales</taxon>
        <taxon>Sulfolobaceae</taxon>
        <taxon>Metallosphaera</taxon>
    </lineage>
</organism>
<comment type="function">
    <text evidence="3">Sliding clamp subunit that acts as a moving platform for DNA processing. Responsible for tethering the catalytic subunit of DNA polymerase and other proteins to DNA during high-speed replication.</text>
</comment>
<evidence type="ECO:0000313" key="8">
    <source>
        <dbReference type="EMBL" id="AKV77726.1"/>
    </source>
</evidence>
<dbReference type="Proteomes" id="UP000062475">
    <property type="component" value="Chromosome"/>
</dbReference>
<dbReference type="CDD" id="cd00577">
    <property type="entry name" value="PCNA"/>
    <property type="match status" value="1"/>
</dbReference>
<dbReference type="EMBL" id="CP012176">
    <property type="protein sequence ID" value="AKV82216.1"/>
    <property type="molecule type" value="Genomic_DNA"/>
</dbReference>
<keyword evidence="1 3" id="KW-0235">DNA replication</keyword>
<evidence type="ECO:0000313" key="11">
    <source>
        <dbReference type="Proteomes" id="UP000029084"/>
    </source>
</evidence>
<dbReference type="HAMAP" id="MF_00317">
    <property type="entry name" value="DNApol_clamp_arch"/>
    <property type="match status" value="1"/>
</dbReference>
<evidence type="ECO:0000313" key="5">
    <source>
        <dbReference type="EMBL" id="AIM26215.1"/>
    </source>
</evidence>
<evidence type="ECO:0000313" key="9">
    <source>
        <dbReference type="EMBL" id="AKV79971.1"/>
    </source>
</evidence>
<dbReference type="Pfam" id="PF00705">
    <property type="entry name" value="PCNA_N"/>
    <property type="match status" value="1"/>
</dbReference>
<evidence type="ECO:0000256" key="1">
    <source>
        <dbReference type="ARBA" id="ARBA00022705"/>
    </source>
</evidence>
<evidence type="ECO:0000313" key="13">
    <source>
        <dbReference type="Proteomes" id="UP000061362"/>
    </source>
</evidence>
<evidence type="ECO:0000259" key="4">
    <source>
        <dbReference type="PROSITE" id="PS50883"/>
    </source>
</evidence>